<feature type="domain" description="Timeless N-terminal" evidence="5">
    <location>
        <begin position="70"/>
        <end position="353"/>
    </location>
</feature>
<accession>A0A9Q0MBX2</accession>
<evidence type="ECO:0000256" key="1">
    <source>
        <dbReference type="ARBA" id="ARBA00004123"/>
    </source>
</evidence>
<keyword evidence="3" id="KW-0131">Cell cycle</keyword>
<feature type="region of interest" description="Disordered" evidence="4">
    <location>
        <begin position="387"/>
        <end position="408"/>
    </location>
</feature>
<organism evidence="6 7">
    <name type="scientific">Blomia tropicalis</name>
    <name type="common">Mite</name>
    <dbReference type="NCBI Taxonomy" id="40697"/>
    <lineage>
        <taxon>Eukaryota</taxon>
        <taxon>Metazoa</taxon>
        <taxon>Ecdysozoa</taxon>
        <taxon>Arthropoda</taxon>
        <taxon>Chelicerata</taxon>
        <taxon>Arachnida</taxon>
        <taxon>Acari</taxon>
        <taxon>Acariformes</taxon>
        <taxon>Sarcoptiformes</taxon>
        <taxon>Astigmata</taxon>
        <taxon>Glycyphagoidea</taxon>
        <taxon>Echimyopodidae</taxon>
        <taxon>Blomia</taxon>
    </lineage>
</organism>
<feature type="compositionally biased region" description="Acidic residues" evidence="4">
    <location>
        <begin position="1229"/>
        <end position="1253"/>
    </location>
</feature>
<dbReference type="GO" id="GO:0000076">
    <property type="term" value="P:DNA replication checkpoint signaling"/>
    <property type="evidence" value="ECO:0007669"/>
    <property type="project" value="TreeGrafter"/>
</dbReference>
<feature type="compositionally biased region" description="Basic and acidic residues" evidence="4">
    <location>
        <begin position="1219"/>
        <end position="1228"/>
    </location>
</feature>
<dbReference type="Pfam" id="PF04821">
    <property type="entry name" value="TIMELESS"/>
    <property type="match status" value="1"/>
</dbReference>
<keyword evidence="2" id="KW-0539">Nucleus</keyword>
<evidence type="ECO:0000256" key="2">
    <source>
        <dbReference type="ARBA" id="ARBA00023242"/>
    </source>
</evidence>
<dbReference type="Proteomes" id="UP001142055">
    <property type="component" value="Chromosome 1"/>
</dbReference>
<dbReference type="PANTHER" id="PTHR22940:SF4">
    <property type="entry name" value="PROTEIN TIMELESS HOMOLOG"/>
    <property type="match status" value="1"/>
</dbReference>
<dbReference type="InterPro" id="IPR006906">
    <property type="entry name" value="Timeless_N"/>
</dbReference>
<dbReference type="InterPro" id="IPR044998">
    <property type="entry name" value="Timeless"/>
</dbReference>
<feature type="region of interest" description="Disordered" evidence="4">
    <location>
        <begin position="1310"/>
        <end position="1339"/>
    </location>
</feature>
<feature type="compositionally biased region" description="Acidic residues" evidence="4">
    <location>
        <begin position="10"/>
        <end position="24"/>
    </location>
</feature>
<dbReference type="EMBL" id="JAPWDV010000001">
    <property type="protein sequence ID" value="KAJ6222403.1"/>
    <property type="molecule type" value="Genomic_DNA"/>
</dbReference>
<proteinExistence type="predicted"/>
<name>A0A9Q0MBX2_BLOTA</name>
<comment type="caution">
    <text evidence="6">The sequence shown here is derived from an EMBL/GenBank/DDBJ whole genome shotgun (WGS) entry which is preliminary data.</text>
</comment>
<dbReference type="GO" id="GO:0006281">
    <property type="term" value="P:DNA repair"/>
    <property type="evidence" value="ECO:0007669"/>
    <property type="project" value="TreeGrafter"/>
</dbReference>
<feature type="compositionally biased region" description="Acidic residues" evidence="4">
    <location>
        <begin position="794"/>
        <end position="811"/>
    </location>
</feature>
<dbReference type="GO" id="GO:0031298">
    <property type="term" value="C:replication fork protection complex"/>
    <property type="evidence" value="ECO:0007669"/>
    <property type="project" value="TreeGrafter"/>
</dbReference>
<feature type="region of interest" description="Disordered" evidence="4">
    <location>
        <begin position="1"/>
        <end position="25"/>
    </location>
</feature>
<dbReference type="GO" id="GO:0003677">
    <property type="term" value="F:DNA binding"/>
    <property type="evidence" value="ECO:0007669"/>
    <property type="project" value="TreeGrafter"/>
</dbReference>
<sequence>MNDSIPTDGPYDDEDNEDEVEEVEGTSMQLNNGIFQADEEDLVLCSQVVTVLNELGHYNRLTKTYQLNHRDASSCLRDLIRFLRNDGIKFLVRRQMGMSNIVSNDLMPIVEQHTVNIDNGSINEQSKSIMDKTVRLLVDLTNPTMLHYKNQAIPKDNKHEVQIYMGLQETLFKYKISFATQKRFWIVLAKHLTRILELDDTNRQVEDGLMFERIIVLIRNVLHIPAVSDKSALDDDTTVQDKIIEQMYHSGILDILQYMMQTDEYNDYCFHLAEILHLLFREQNAEFLAKSVEDDPLASRHLDAETRESLLANSGRSMFERECDRKEIADARSRDRQKSEELMAKYRSNVSRFARPTFVVKNMKSISDRDMICHQLYTNPEVEIDLNKNKSTKARPRNRRPMQDSADNSDAYGVARIHRTNRKLRLILNEFCCKFLSECFNTFMNTVRTNLYRGTASEHDETYYVWAIQFFLEFSRCRIKATAEERYNQISELISTSTFHYLQKLVDDYLDHLAAKGIFKNELVDWSKRLHGVLRSYRELLFTMASIDRLQLPEASKMCHRVKQDIFTEPEYREMLLRLIQAYNEEAMSKAYLRDLIETNHVFLRMLDYHAKISYDFKIKIKKKKKRTKKQKPKQKSDVQEDEGVCVDEQELETVEEDDPNVNTDELWIDILDQVSTVLHSESFLSEKSVIAEYEDLRELFDPLSESSLEDKKLCAMRRICQFLRNRKIELAVRLFREVRFTMAGLEDENAFGEIGISVDDELLALNEIMMVDFPKLEIKKKKKEAGKVKDDEKENLEEDDDDEVDEEEEENSKQHYQEANFSIEDTTRRYAHPKVLQAYRFLLNTYRQNTALTNHAIVRMFHRIAYDLKMASMFFNFSFFLIFERILSDPMSKLTGTSGKPLTDGSYKATVQELGQFSLFITKKFFKLVKKFPRIVVELCFQANSRDAYAMEYGFDDATVASMLKEKKKKSLWTDAQELELDVLYKEWIEKATKEKDVVDLIQENLIDDSKTRRQIMKKLKEMGLMEAGTKSNKYKGSPWSEVEIAELEELYDRFKDQTDFSTLSNNPANLTTTVEIADPKEDDICEEIHLFQRMSKKCLTLQRRKNIYDHSLANKWTHELIDELRTIFCNLYVDYNEWKNYLTISKINDELEDEDNEINVNNKSASIEPEEFKFNEKLTDKLGERFKSKSWKQIIRQLKKMGFEDSLKTLQLIKDSSNKSKNKNDDQLNEVDNSSDDDSDDNDDSDEEDEDNYTKLRSSPNKNNQKEQVIVQYESDNDGADDANRRTSIDLSEIINDEHDLDMSDIENNVHESFNNPPSIHNEMDLSPSKQKKKDNAKRLEQLRQSMLNIDSDDDDDDTIRSPNQIVRKKRRTLIIERDEIDDDDVIEHSEMNNEQIESLANKRKHIEDSDDERDGEDHEKDVSINVTKKKRIVFDDSD</sequence>
<dbReference type="PANTHER" id="PTHR22940">
    <property type="entry name" value="TIMEOUT/TIMELESS-2"/>
    <property type="match status" value="1"/>
</dbReference>
<feature type="region of interest" description="Disordered" evidence="4">
    <location>
        <begin position="1388"/>
        <end position="1425"/>
    </location>
</feature>
<comment type="subcellular location">
    <subcellularLocation>
        <location evidence="1">Nucleus</location>
    </subcellularLocation>
</comment>
<keyword evidence="7" id="KW-1185">Reference proteome</keyword>
<evidence type="ECO:0000256" key="4">
    <source>
        <dbReference type="SAM" id="MobiDB-lite"/>
    </source>
</evidence>
<feature type="region of interest" description="Disordered" evidence="4">
    <location>
        <begin position="1219"/>
        <end position="1269"/>
    </location>
</feature>
<feature type="region of interest" description="Disordered" evidence="4">
    <location>
        <begin position="788"/>
        <end position="819"/>
    </location>
</feature>
<feature type="compositionally biased region" description="Polar residues" evidence="4">
    <location>
        <begin position="1257"/>
        <end position="1269"/>
    </location>
</feature>
<feature type="compositionally biased region" description="Basic residues" evidence="4">
    <location>
        <begin position="390"/>
        <end position="400"/>
    </location>
</feature>
<evidence type="ECO:0000256" key="3">
    <source>
        <dbReference type="ARBA" id="ARBA00023306"/>
    </source>
</evidence>
<dbReference type="GO" id="GO:0043111">
    <property type="term" value="P:replication fork arrest"/>
    <property type="evidence" value="ECO:0007669"/>
    <property type="project" value="TreeGrafter"/>
</dbReference>
<dbReference type="Pfam" id="PF26019">
    <property type="entry name" value="HTH_TIMELESS"/>
    <property type="match status" value="1"/>
</dbReference>
<evidence type="ECO:0000313" key="6">
    <source>
        <dbReference type="EMBL" id="KAJ6222403.1"/>
    </source>
</evidence>
<reference evidence="6" key="1">
    <citation type="submission" date="2022-12" db="EMBL/GenBank/DDBJ databases">
        <title>Genome assemblies of Blomia tropicalis.</title>
        <authorList>
            <person name="Cui Y."/>
        </authorList>
    </citation>
    <scope>NUCLEOTIDE SEQUENCE</scope>
    <source>
        <tissue evidence="6">Adult mites</tissue>
    </source>
</reference>
<evidence type="ECO:0000259" key="5">
    <source>
        <dbReference type="Pfam" id="PF04821"/>
    </source>
</evidence>
<gene>
    <name evidence="6" type="ORF">RDWZM_000948</name>
</gene>
<evidence type="ECO:0000313" key="7">
    <source>
        <dbReference type="Proteomes" id="UP001142055"/>
    </source>
</evidence>
<protein>
    <recommendedName>
        <fullName evidence="5">Timeless N-terminal domain-containing protein</fullName>
    </recommendedName>
</protein>